<dbReference type="InterPro" id="IPR010985">
    <property type="entry name" value="Ribbon_hlx_hlx"/>
</dbReference>
<dbReference type="Pfam" id="PF15919">
    <property type="entry name" value="HicB_lk_antitox"/>
    <property type="match status" value="1"/>
</dbReference>
<dbReference type="Gene3D" id="1.10.1220.10">
    <property type="entry name" value="Met repressor-like"/>
    <property type="match status" value="1"/>
</dbReference>
<organism evidence="2 3">
    <name type="scientific">Pelotomaculum isophthalicicum JI</name>
    <dbReference type="NCBI Taxonomy" id="947010"/>
    <lineage>
        <taxon>Bacteria</taxon>
        <taxon>Bacillati</taxon>
        <taxon>Bacillota</taxon>
        <taxon>Clostridia</taxon>
        <taxon>Eubacteriales</taxon>
        <taxon>Desulfotomaculaceae</taxon>
        <taxon>Pelotomaculum</taxon>
    </lineage>
</organism>
<dbReference type="AlphaFoldDB" id="A0A9X4H436"/>
<evidence type="ECO:0000313" key="2">
    <source>
        <dbReference type="EMBL" id="MDF9406998.1"/>
    </source>
</evidence>
<dbReference type="SUPFAM" id="SSF47598">
    <property type="entry name" value="Ribbon-helix-helix"/>
    <property type="match status" value="1"/>
</dbReference>
<dbReference type="PANTHER" id="PTHR34504:SF2">
    <property type="entry name" value="UPF0150 PROTEIN SSL0259"/>
    <property type="match status" value="1"/>
</dbReference>
<dbReference type="PANTHER" id="PTHR34504">
    <property type="entry name" value="ANTITOXIN HICB"/>
    <property type="match status" value="1"/>
</dbReference>
<proteinExistence type="predicted"/>
<keyword evidence="3" id="KW-1185">Reference proteome</keyword>
<dbReference type="RefSeq" id="WP_277442146.1">
    <property type="nucleotide sequence ID" value="NZ_JAKOAV010000001.1"/>
</dbReference>
<dbReference type="InterPro" id="IPR008651">
    <property type="entry name" value="Uncharacterised_HicB"/>
</dbReference>
<sequence length="122" mass="13745">MNKDLQYYLGLPYQVTLHPSADGGYAVEIPELPGCISQGQTVEEALKMIEDAKICWLETALEESIEIPEPARESDDYSGKLNIRIPKSLHRTLVEKAKDEKVSLNQYIMYQLARSAGHPIIK</sequence>
<dbReference type="GO" id="GO:0006355">
    <property type="term" value="P:regulation of DNA-templated transcription"/>
    <property type="evidence" value="ECO:0007669"/>
    <property type="project" value="InterPro"/>
</dbReference>
<dbReference type="SUPFAM" id="SSF143100">
    <property type="entry name" value="TTHA1013/TTHA0281-like"/>
    <property type="match status" value="1"/>
</dbReference>
<dbReference type="EMBL" id="JAKOAV010000001">
    <property type="protein sequence ID" value="MDF9406998.1"/>
    <property type="molecule type" value="Genomic_DNA"/>
</dbReference>
<dbReference type="Gene3D" id="3.30.160.250">
    <property type="match status" value="1"/>
</dbReference>
<dbReference type="Proteomes" id="UP001154312">
    <property type="component" value="Unassembled WGS sequence"/>
</dbReference>
<protein>
    <submittedName>
        <fullName evidence="2">Type II toxin-antitoxin system HicB family antitoxin</fullName>
    </submittedName>
</protein>
<dbReference type="InterPro" id="IPR031807">
    <property type="entry name" value="HicB-like"/>
</dbReference>
<dbReference type="InterPro" id="IPR013321">
    <property type="entry name" value="Arc_rbn_hlx_hlx"/>
</dbReference>
<evidence type="ECO:0000259" key="1">
    <source>
        <dbReference type="Pfam" id="PF15919"/>
    </source>
</evidence>
<comment type="caution">
    <text evidence="2">The sequence shown here is derived from an EMBL/GenBank/DDBJ whole genome shotgun (WGS) entry which is preliminary data.</text>
</comment>
<evidence type="ECO:0000313" key="3">
    <source>
        <dbReference type="Proteomes" id="UP001154312"/>
    </source>
</evidence>
<dbReference type="InterPro" id="IPR051404">
    <property type="entry name" value="TA_system_antitoxin"/>
</dbReference>
<accession>A0A9X4H436</accession>
<reference evidence="2" key="1">
    <citation type="submission" date="2022-02" db="EMBL/GenBank/DDBJ databases">
        <authorList>
            <person name="Leng L."/>
        </authorList>
    </citation>
    <scope>NUCLEOTIDE SEQUENCE</scope>
    <source>
        <strain evidence="2">JI</strain>
    </source>
</reference>
<name>A0A9X4H436_9FIRM</name>
<gene>
    <name evidence="2" type="ORF">L7E55_01245</name>
</gene>
<feature type="domain" description="HicB-like antitoxin of toxin-antitoxin system" evidence="1">
    <location>
        <begin position="13"/>
        <end position="71"/>
    </location>
</feature>
<dbReference type="InterPro" id="IPR035069">
    <property type="entry name" value="TTHA1013/TTHA0281-like"/>
</dbReference>
<dbReference type="Pfam" id="PF05534">
    <property type="entry name" value="HicB"/>
    <property type="match status" value="1"/>
</dbReference>